<dbReference type="InterPro" id="IPR024311">
    <property type="entry name" value="Lipocalin-like"/>
</dbReference>
<evidence type="ECO:0000256" key="1">
    <source>
        <dbReference type="SAM" id="SignalP"/>
    </source>
</evidence>
<dbReference type="Gene3D" id="2.40.128.350">
    <property type="match status" value="1"/>
</dbReference>
<keyword evidence="1" id="KW-0732">Signal</keyword>
<dbReference type="EMBL" id="JAUDCF010000009">
    <property type="protein sequence ID" value="MDM8145422.1"/>
    <property type="molecule type" value="Genomic_DNA"/>
</dbReference>
<comment type="caution">
    <text evidence="3">The sequence shown here is derived from an EMBL/GenBank/DDBJ whole genome shotgun (WGS) entry which is preliminary data.</text>
</comment>
<proteinExistence type="predicted"/>
<evidence type="ECO:0000313" key="4">
    <source>
        <dbReference type="Proteomes" id="UP001228403"/>
    </source>
</evidence>
<evidence type="ECO:0000259" key="2">
    <source>
        <dbReference type="Pfam" id="PF13944"/>
    </source>
</evidence>
<reference evidence="4" key="2">
    <citation type="submission" date="2023-07" db="EMBL/GenBank/DDBJ databases">
        <title>Identification and characterization of horizontal gene transfer across gut microbiota members of farm animals based on homology search.</title>
        <authorList>
            <person name="Schwarzerova J."/>
            <person name="Nykrynova M."/>
            <person name="Jureckova K."/>
            <person name="Cejkova D."/>
            <person name="Rychlik I."/>
        </authorList>
    </citation>
    <scope>NUCLEOTIDE SEQUENCE [LARGE SCALE GENOMIC DNA]</scope>
    <source>
        <strain evidence="4">ET4</strain>
    </source>
</reference>
<organism evidence="3 4">
    <name type="scientific">Bacteroides eggerthii</name>
    <dbReference type="NCBI Taxonomy" id="28111"/>
    <lineage>
        <taxon>Bacteria</taxon>
        <taxon>Pseudomonadati</taxon>
        <taxon>Bacteroidota</taxon>
        <taxon>Bacteroidia</taxon>
        <taxon>Bacteroidales</taxon>
        <taxon>Bacteroidaceae</taxon>
        <taxon>Bacteroides</taxon>
    </lineage>
</organism>
<accession>A0ABT7U4H3</accession>
<feature type="domain" description="Lipocalin-like" evidence="2">
    <location>
        <begin position="24"/>
        <end position="152"/>
    </location>
</feature>
<protein>
    <submittedName>
        <fullName evidence="3">Calycin-like domain-containing protein</fullName>
    </submittedName>
</protein>
<reference evidence="3 4" key="1">
    <citation type="submission" date="2023-06" db="EMBL/GenBank/DDBJ databases">
        <authorList>
            <person name="Zeman M."/>
            <person name="Kubasova T."/>
            <person name="Jahodarova E."/>
            <person name="Nykrynova M."/>
            <person name="Rychlik I."/>
        </authorList>
    </citation>
    <scope>NUCLEOTIDE SEQUENCE [LARGE SCALE GENOMIC DNA]</scope>
    <source>
        <strain evidence="3 4">ET4</strain>
    </source>
</reference>
<sequence length="208" mass="22785">MKKTLLLAAFGIFSLAGFAQTSKTYTDDLIVTINDQSTPAQKSNIDFVNHEDGTCDFVLKNFCLTDADAVIPVGNIELKNVNLVSGDSYNTFETEQIITIQPGDDAEKEWIGPMLGEVPIDMQGKINEDQLYCTIDIDMMSTLQQIIKVTFGKDITTGITHVSVTAEKLVDVYTLNGTLLRSRVSSENALNGLQPGIYVVNGKKVVKK</sequence>
<keyword evidence="4" id="KW-1185">Reference proteome</keyword>
<gene>
    <name evidence="3" type="ORF">QUW02_05715</name>
</gene>
<name>A0ABT7U4H3_9BACE</name>
<feature type="signal peptide" evidence="1">
    <location>
        <begin position="1"/>
        <end position="19"/>
    </location>
</feature>
<dbReference type="Proteomes" id="UP001228403">
    <property type="component" value="Unassembled WGS sequence"/>
</dbReference>
<feature type="chain" id="PRO_5046587686" evidence="1">
    <location>
        <begin position="20"/>
        <end position="208"/>
    </location>
</feature>
<dbReference type="Pfam" id="PF13944">
    <property type="entry name" value="Calycin_like"/>
    <property type="match status" value="1"/>
</dbReference>
<evidence type="ECO:0000313" key="3">
    <source>
        <dbReference type="EMBL" id="MDM8145422.1"/>
    </source>
</evidence>